<protein>
    <recommendedName>
        <fullName evidence="2">Amidohydrolase-related domain-containing protein</fullName>
    </recommendedName>
</protein>
<sequence>MIIDSHAHIIEHLSGMGARGEVRPVGHGRVRFLDGEEMQVIPREIGGAGFSAEQLLEQMELAHIDRAVLLHGLLYGLQNDYIYECVAKYPDKFKGSGSFDPCIDQAEVVLNRLIHHYGYRILKFELSTGAGMTGLHPDLKVDGEEFERVYAEAKRYGVTVVFDIGSRGMKSFQVEELIRAAIRHPEVKFTLCHLMAPNGTDFEAWRQDMKRLAARENIWFDLTAVPWNIHETYPYPVSLRYVAEAVKLAGTGRLLWGSDVPTLLNMDSYGNLYQYLIDGKICTANGLDDLLYRTSEIVYGK</sequence>
<evidence type="ECO:0000256" key="1">
    <source>
        <dbReference type="ARBA" id="ARBA00023239"/>
    </source>
</evidence>
<dbReference type="AlphaFoldDB" id="A0A1I0GF17"/>
<reference evidence="4" key="1">
    <citation type="submission" date="2016-10" db="EMBL/GenBank/DDBJ databases">
        <authorList>
            <person name="Varghese N."/>
            <person name="Submissions S."/>
        </authorList>
    </citation>
    <scope>NUCLEOTIDE SEQUENCE [LARGE SCALE GENOMIC DNA]</scope>
    <source>
        <strain evidence="4">NLAE-zl-G277</strain>
    </source>
</reference>
<evidence type="ECO:0000313" key="3">
    <source>
        <dbReference type="EMBL" id="SET69551.1"/>
    </source>
</evidence>
<dbReference type="RefSeq" id="WP_092364066.1">
    <property type="nucleotide sequence ID" value="NZ_FOIM01000011.1"/>
</dbReference>
<name>A0A1I0GF17_9FIRM</name>
<evidence type="ECO:0000313" key="4">
    <source>
        <dbReference type="Proteomes" id="UP000198508"/>
    </source>
</evidence>
<dbReference type="Gene3D" id="3.20.20.140">
    <property type="entry name" value="Metal-dependent hydrolases"/>
    <property type="match status" value="1"/>
</dbReference>
<dbReference type="GO" id="GO:0016831">
    <property type="term" value="F:carboxy-lyase activity"/>
    <property type="evidence" value="ECO:0007669"/>
    <property type="project" value="InterPro"/>
</dbReference>
<dbReference type="SUPFAM" id="SSF51556">
    <property type="entry name" value="Metallo-dependent hydrolases"/>
    <property type="match status" value="1"/>
</dbReference>
<dbReference type="Pfam" id="PF04909">
    <property type="entry name" value="Amidohydro_2"/>
    <property type="match status" value="1"/>
</dbReference>
<dbReference type="GO" id="GO:0016787">
    <property type="term" value="F:hydrolase activity"/>
    <property type="evidence" value="ECO:0007669"/>
    <property type="project" value="InterPro"/>
</dbReference>
<keyword evidence="1" id="KW-0456">Lyase</keyword>
<organism evidence="3 4">
    <name type="scientific">Enterocloster lavalensis</name>
    <dbReference type="NCBI Taxonomy" id="460384"/>
    <lineage>
        <taxon>Bacteria</taxon>
        <taxon>Bacillati</taxon>
        <taxon>Bacillota</taxon>
        <taxon>Clostridia</taxon>
        <taxon>Lachnospirales</taxon>
        <taxon>Lachnospiraceae</taxon>
        <taxon>Enterocloster</taxon>
    </lineage>
</organism>
<dbReference type="PANTHER" id="PTHR21240">
    <property type="entry name" value="2-AMINO-3-CARBOXYLMUCONATE-6-SEMIALDEHYDE DECARBOXYLASE"/>
    <property type="match status" value="1"/>
</dbReference>
<proteinExistence type="predicted"/>
<dbReference type="InterPro" id="IPR006680">
    <property type="entry name" value="Amidohydro-rel"/>
</dbReference>
<dbReference type="STRING" id="460384.SAMN05216313_111133"/>
<dbReference type="InterPro" id="IPR032465">
    <property type="entry name" value="ACMSD"/>
</dbReference>
<dbReference type="InterPro" id="IPR032466">
    <property type="entry name" value="Metal_Hydrolase"/>
</dbReference>
<accession>A0A1I0GF17</accession>
<keyword evidence="4" id="KW-1185">Reference proteome</keyword>
<dbReference type="Proteomes" id="UP000198508">
    <property type="component" value="Unassembled WGS sequence"/>
</dbReference>
<dbReference type="EMBL" id="FOIM01000011">
    <property type="protein sequence ID" value="SET69551.1"/>
    <property type="molecule type" value="Genomic_DNA"/>
</dbReference>
<evidence type="ECO:0000259" key="2">
    <source>
        <dbReference type="Pfam" id="PF04909"/>
    </source>
</evidence>
<feature type="domain" description="Amidohydrolase-related" evidence="2">
    <location>
        <begin position="3"/>
        <end position="273"/>
    </location>
</feature>
<gene>
    <name evidence="3" type="ORF">SAMN05216313_111133</name>
</gene>